<dbReference type="Gramene" id="MELO3C028375.2.1">
    <property type="protein sequence ID" value="MELO3C028375.2.1"/>
    <property type="gene ID" value="MELO3C028375.2"/>
</dbReference>
<accession>A0A9I9E414</accession>
<evidence type="ECO:0000313" key="1">
    <source>
        <dbReference type="EnsemblPlants" id="MELO3C028375.2.1"/>
    </source>
</evidence>
<organism evidence="1">
    <name type="scientific">Cucumis melo</name>
    <name type="common">Muskmelon</name>
    <dbReference type="NCBI Taxonomy" id="3656"/>
    <lineage>
        <taxon>Eukaryota</taxon>
        <taxon>Viridiplantae</taxon>
        <taxon>Streptophyta</taxon>
        <taxon>Embryophyta</taxon>
        <taxon>Tracheophyta</taxon>
        <taxon>Spermatophyta</taxon>
        <taxon>Magnoliopsida</taxon>
        <taxon>eudicotyledons</taxon>
        <taxon>Gunneridae</taxon>
        <taxon>Pentapetalae</taxon>
        <taxon>rosids</taxon>
        <taxon>fabids</taxon>
        <taxon>Cucurbitales</taxon>
        <taxon>Cucurbitaceae</taxon>
        <taxon>Benincaseae</taxon>
        <taxon>Cucumis</taxon>
    </lineage>
</organism>
<name>A0A9I9E414_CUCME</name>
<proteinExistence type="predicted"/>
<protein>
    <submittedName>
        <fullName evidence="1">Uncharacterized protein</fullName>
    </submittedName>
</protein>
<sequence length="35" mass="4120">MIECIVYHKQTPNVEEAAGRHDRVASSIMNNHRRR</sequence>
<dbReference type="EnsemblPlants" id="MELO3C028375.2.1">
    <property type="protein sequence ID" value="MELO3C028375.2.1"/>
    <property type="gene ID" value="MELO3C028375.2"/>
</dbReference>
<reference evidence="1" key="1">
    <citation type="submission" date="2023-03" db="UniProtKB">
        <authorList>
            <consortium name="EnsemblPlants"/>
        </authorList>
    </citation>
    <scope>IDENTIFICATION</scope>
</reference>
<dbReference type="AlphaFoldDB" id="A0A9I9E414"/>